<name>A0A0N9W0I4_PSEFL</name>
<evidence type="ECO:0000313" key="3">
    <source>
        <dbReference type="Proteomes" id="UP000066487"/>
    </source>
</evidence>
<reference evidence="3" key="1">
    <citation type="submission" date="2015-09" db="EMBL/GenBank/DDBJ databases">
        <title>Whole genome sequence of Pseudomonas fluorescens FW300-N2E3.</title>
        <authorList>
            <person name="Ray J."/>
            <person name="Melnyk R."/>
            <person name="Deutschbauer A."/>
        </authorList>
    </citation>
    <scope>NUCLEOTIDE SEQUENCE [LARGE SCALE GENOMIC DNA]</scope>
    <source>
        <strain evidence="3">FW300-N2E3</strain>
    </source>
</reference>
<dbReference type="OrthoDB" id="7008033at2"/>
<protein>
    <submittedName>
        <fullName evidence="2">Uncharacterized protein</fullName>
    </submittedName>
</protein>
<proteinExistence type="predicted"/>
<accession>A0A0N9W0I4</accession>
<reference evidence="2 3" key="2">
    <citation type="journal article" date="2018" name="Nature">
        <title>Mutant phenotypes for thousands of bacterial genes of unknown function.</title>
        <authorList>
            <person name="Price M.N."/>
            <person name="Wetmore K.M."/>
            <person name="Waters R.J."/>
            <person name="Callaghan M."/>
            <person name="Ray J."/>
            <person name="Liu H."/>
            <person name="Kuehl J.V."/>
            <person name="Melnyk R.A."/>
            <person name="Lamson J.S."/>
            <person name="Suh Y."/>
            <person name="Carlson H.K."/>
            <person name="Esquivel Z."/>
            <person name="Sadeeshkumar H."/>
            <person name="Chakraborty R."/>
            <person name="Zane G.M."/>
            <person name="Rubin B.E."/>
            <person name="Wall J.D."/>
            <person name="Visel A."/>
            <person name="Bristow J."/>
            <person name="Blow M.J."/>
            <person name="Arkin A.P."/>
            <person name="Deutschbauer A.M."/>
        </authorList>
    </citation>
    <scope>NUCLEOTIDE SEQUENCE [LARGE SCALE GENOMIC DNA]</scope>
    <source>
        <strain evidence="2 3">FW300-N2E3</strain>
    </source>
</reference>
<gene>
    <name evidence="2" type="ORF">AO353_27340</name>
</gene>
<organism evidence="2 3">
    <name type="scientific">Pseudomonas fluorescens</name>
    <dbReference type="NCBI Taxonomy" id="294"/>
    <lineage>
        <taxon>Bacteria</taxon>
        <taxon>Pseudomonadati</taxon>
        <taxon>Pseudomonadota</taxon>
        <taxon>Gammaproteobacteria</taxon>
        <taxon>Pseudomonadales</taxon>
        <taxon>Pseudomonadaceae</taxon>
        <taxon>Pseudomonas</taxon>
    </lineage>
</organism>
<dbReference type="RefSeq" id="WP_054597787.1">
    <property type="nucleotide sequence ID" value="NZ_CP012830.1"/>
</dbReference>
<dbReference type="EMBL" id="CP012830">
    <property type="protein sequence ID" value="ALI04587.1"/>
    <property type="molecule type" value="Genomic_DNA"/>
</dbReference>
<evidence type="ECO:0000313" key="2">
    <source>
        <dbReference type="EMBL" id="ALI04587.1"/>
    </source>
</evidence>
<dbReference type="AlphaFoldDB" id="A0A0N9W0I4"/>
<evidence type="ECO:0000256" key="1">
    <source>
        <dbReference type="SAM" id="MobiDB-lite"/>
    </source>
</evidence>
<sequence length="74" mass="7923">MAKKAEFLVIDGCVQDGRTVVVKGEPYTPPNKEVADALIAEGRIVPIKEPLAQQLLRETRGRAGDTDDSSDDGA</sequence>
<feature type="region of interest" description="Disordered" evidence="1">
    <location>
        <begin position="55"/>
        <end position="74"/>
    </location>
</feature>
<dbReference type="Proteomes" id="UP000066487">
    <property type="component" value="Chromosome"/>
</dbReference>